<dbReference type="AlphaFoldDB" id="K9UBL8"/>
<sequence length="1008" mass="114647">MIQTNLDRAHHTELVIASNIDRELVNLNFRSLRGNSTYDRLFISSQIPRNNSGQVIPSWMKRYNHCAKGGWWCNGLDPLNDWQPMEWGTFKPNLPAKNSDGKVIKYEHPPSVSTRLFCLRVTKEIWTQTANLFKVKLPAKIEVDSLGEAIGFWQWILDRQIPIVICEGVKKAATLLTYGYPAIALPGINSGYRVVRDFQGNTIARKLIPELAIFANRKQELSICFDYEIIPRKAKLLDTAIVHLGELLQQSGCNVKVVRLPGIEKGVDDFIVAQGIDAFRAIYQQALELEVDLAQSKRHSELSYPPNLALESRYLHGLEFPSIGIVGIKSAKGTGKTTALIPVVAAAQANNRPVLLLTHRIQLGRFLCQRIGVNWINEQLPKQQSDSLGLCLDSMWKLNPNDWEGGVIILDEVEQSLWHLLHSSTCKKKRLAILKTFQHLIARVIETNGLVIAQDADLSDISIDYLKKLADREIEPWIAINQWRAERGWDVHFYDSPNPTALIHQLELDLRAGHKCYVTTDSRSGRYGSDTIDRYIQQALKQLEDSYTKTLVVCSHTTNTTGHPAVDFVSSINTQAPEYDAVFVTPTLGTGVSIDVKHFDRVYGIFQGVIPDTEVRQALARVRANVPRYIWCAKRGMGTIGSGSNNYRSLAYWYQENYKENYALMCPLTRIDVDLPFVFDPIHLRTWAKFAARINASITLYRDAVKAGLLSEGHQVHVISEDRDRESLQELRTALIQATKTDPQKSMEIMRQIADVHKEKSQRDREYNLIGTQTKKIQQQVKNQAAQAVAAAPDLGHRDFQYLSNKRFLTDLERAQVEKYSLQQRYGVAITPELKLKDDKGYYGQLLTHFYLLNHQQYLPQSIYLVWDRDLDKPEKVFLPDANHHILKIQGLLALGIINFLDPERQLQITDPDLISLKRISYLCSQHIKRAIGIDMPNYSNGEVSPIAVLNRLLNLLGLKVQPIASGLKKQDKSTNIYQLDRALLNDGRDEIFKVWQKQQSRELLRSA</sequence>
<dbReference type="OrthoDB" id="473036at2"/>
<dbReference type="Pfam" id="PF12965">
    <property type="entry name" value="DUF3854"/>
    <property type="match status" value="1"/>
</dbReference>
<dbReference type="EMBL" id="CP003600">
    <property type="protein sequence ID" value="AFY92028.1"/>
    <property type="molecule type" value="Genomic_DNA"/>
</dbReference>
<accession>K9UBL8</accession>
<dbReference type="STRING" id="1173020.Cha6605_0757"/>
<name>K9UBL8_CHAP6</name>
<reference evidence="2 3" key="1">
    <citation type="submission" date="2012-05" db="EMBL/GenBank/DDBJ databases">
        <title>Finished chromosome of genome of Chamaesiphon sp. PCC 6605.</title>
        <authorList>
            <consortium name="US DOE Joint Genome Institute"/>
            <person name="Gugger M."/>
            <person name="Coursin T."/>
            <person name="Rippka R."/>
            <person name="Tandeau De Marsac N."/>
            <person name="Huntemann M."/>
            <person name="Wei C.-L."/>
            <person name="Han J."/>
            <person name="Detter J.C."/>
            <person name="Han C."/>
            <person name="Tapia R."/>
            <person name="Chen A."/>
            <person name="Kyrpides N."/>
            <person name="Mavromatis K."/>
            <person name="Markowitz V."/>
            <person name="Szeto E."/>
            <person name="Ivanova N."/>
            <person name="Pagani I."/>
            <person name="Pati A."/>
            <person name="Goodwin L."/>
            <person name="Nordberg H.P."/>
            <person name="Cantor M.N."/>
            <person name="Hua S.X."/>
            <person name="Woyke T."/>
            <person name="Kerfeld C.A."/>
        </authorList>
    </citation>
    <scope>NUCLEOTIDE SEQUENCE [LARGE SCALE GENOMIC DNA]</scope>
    <source>
        <strain evidence="3">ATCC 27169 / PCC 6605</strain>
    </source>
</reference>
<evidence type="ECO:0000313" key="2">
    <source>
        <dbReference type="EMBL" id="AFY92028.1"/>
    </source>
</evidence>
<dbReference type="RefSeq" id="WP_015158222.1">
    <property type="nucleotide sequence ID" value="NC_019697.1"/>
</dbReference>
<evidence type="ECO:0000259" key="1">
    <source>
        <dbReference type="Pfam" id="PF12965"/>
    </source>
</evidence>
<evidence type="ECO:0000313" key="3">
    <source>
        <dbReference type="Proteomes" id="UP000010366"/>
    </source>
</evidence>
<dbReference type="PATRIC" id="fig|1173020.3.peg.896"/>
<feature type="domain" description="DUF3854" evidence="1">
    <location>
        <begin position="152"/>
        <end position="277"/>
    </location>
</feature>
<proteinExistence type="predicted"/>
<dbReference type="InterPro" id="IPR034154">
    <property type="entry name" value="TOPRIM_DnaG/twinkle"/>
</dbReference>
<dbReference type="NCBIfam" id="NF042913">
    <property type="entry name" value="CyRepA1"/>
    <property type="match status" value="1"/>
</dbReference>
<dbReference type="KEGG" id="cmp:Cha6605_0757"/>
<keyword evidence="3" id="KW-1185">Reference proteome</keyword>
<dbReference type="Proteomes" id="UP000010366">
    <property type="component" value="Chromosome"/>
</dbReference>
<dbReference type="SUPFAM" id="SSF52540">
    <property type="entry name" value="P-loop containing nucleoside triphosphate hydrolases"/>
    <property type="match status" value="1"/>
</dbReference>
<dbReference type="eggNOG" id="COG0358">
    <property type="taxonomic scope" value="Bacteria"/>
</dbReference>
<dbReference type="InterPro" id="IPR024385">
    <property type="entry name" value="DUF3854"/>
</dbReference>
<dbReference type="CDD" id="cd01029">
    <property type="entry name" value="TOPRIM_primases"/>
    <property type="match status" value="1"/>
</dbReference>
<dbReference type="Gene3D" id="3.40.1360.10">
    <property type="match status" value="1"/>
</dbReference>
<gene>
    <name evidence="2" type="ORF">Cha6605_0757</name>
</gene>
<dbReference type="InterPro" id="IPR049996">
    <property type="entry name" value="Slr7037-like"/>
</dbReference>
<dbReference type="HOGENOM" id="CLU_004699_0_0_3"/>
<dbReference type="InterPro" id="IPR027417">
    <property type="entry name" value="P-loop_NTPase"/>
</dbReference>
<protein>
    <recommendedName>
        <fullName evidence="1">DUF3854 domain-containing protein</fullName>
    </recommendedName>
</protein>
<dbReference type="PANTHER" id="PTHR34985:SF1">
    <property type="entry name" value="SLR0554 PROTEIN"/>
    <property type="match status" value="1"/>
</dbReference>
<organism evidence="2 3">
    <name type="scientific">Chamaesiphon minutus (strain ATCC 27169 / PCC 6605)</name>
    <dbReference type="NCBI Taxonomy" id="1173020"/>
    <lineage>
        <taxon>Bacteria</taxon>
        <taxon>Bacillati</taxon>
        <taxon>Cyanobacteriota</taxon>
        <taxon>Cyanophyceae</taxon>
        <taxon>Gomontiellales</taxon>
        <taxon>Chamaesiphonaceae</taxon>
        <taxon>Chamaesiphon</taxon>
    </lineage>
</organism>
<dbReference type="PANTHER" id="PTHR34985">
    <property type="entry name" value="SLR0554 PROTEIN"/>
    <property type="match status" value="1"/>
</dbReference>